<protein>
    <submittedName>
        <fullName evidence="4">Uncharacterized protein</fullName>
    </submittedName>
</protein>
<evidence type="ECO:0000256" key="2">
    <source>
        <dbReference type="SAM" id="Phobius"/>
    </source>
</evidence>
<evidence type="ECO:0000313" key="5">
    <source>
        <dbReference type="Proteomes" id="UP000256970"/>
    </source>
</evidence>
<keyword evidence="2" id="KW-0812">Transmembrane</keyword>
<organism evidence="4 5">
    <name type="scientific">Tetradesmus obliquus</name>
    <name type="common">Green alga</name>
    <name type="synonym">Acutodesmus obliquus</name>
    <dbReference type="NCBI Taxonomy" id="3088"/>
    <lineage>
        <taxon>Eukaryota</taxon>
        <taxon>Viridiplantae</taxon>
        <taxon>Chlorophyta</taxon>
        <taxon>core chlorophytes</taxon>
        <taxon>Chlorophyceae</taxon>
        <taxon>CS clade</taxon>
        <taxon>Sphaeropleales</taxon>
        <taxon>Scenedesmaceae</taxon>
        <taxon>Tetradesmus</taxon>
    </lineage>
</organism>
<dbReference type="AlphaFoldDB" id="A0A383WMJ0"/>
<evidence type="ECO:0000256" key="1">
    <source>
        <dbReference type="SAM" id="MobiDB-lite"/>
    </source>
</evidence>
<dbReference type="EMBL" id="FNXT01000914">
    <property type="protein sequence ID" value="SZX69234.1"/>
    <property type="molecule type" value="Genomic_DNA"/>
</dbReference>
<evidence type="ECO:0000313" key="4">
    <source>
        <dbReference type="EMBL" id="SZX78389.1"/>
    </source>
</evidence>
<feature type="transmembrane region" description="Helical" evidence="2">
    <location>
        <begin position="289"/>
        <end position="310"/>
    </location>
</feature>
<accession>A0A383WMJ0</accession>
<evidence type="ECO:0000313" key="3">
    <source>
        <dbReference type="EMBL" id="SZX69234.1"/>
    </source>
</evidence>
<name>A0A383WMJ0_TETOB</name>
<dbReference type="Proteomes" id="UP000256970">
    <property type="component" value="Unassembled WGS sequence"/>
</dbReference>
<proteinExistence type="predicted"/>
<sequence length="316" mass="31337">MSGSRKSRGRGGRGGGRTGGNGGGYGGAGQAQGGGAPQNPVEFYLYASEQFPMEQCPAQVKSAAVDGAIRLAMPIREHLGDIIAWFSAMAPADPTARLVVCQATKSDKAWLQAFVKEGFSSQLQYGDEVDKHGNKLLQFSLLTAGSAAAVPPPPAAAATQQPAAAAGSEQPVAAAAASAKDAVAHAAQHTKEAIAEAGHEAGEVAAAAVGKAKETAAAAVAKAQEAGKAASSSLAAAAQQANGAAQGAAEGEGSNQARTWSSSWSCGSCSWFEGAQAALTGKSGPNTQLMAVGGIALAVTTIVLGVLLGGKRKSRA</sequence>
<gene>
    <name evidence="4" type="ORF">BQ4739_LOCUS18674</name>
    <name evidence="3" type="ORF">BQ4739_LOCUS9527</name>
</gene>
<keyword evidence="2" id="KW-0472">Membrane</keyword>
<dbReference type="EMBL" id="FNXT01001320">
    <property type="protein sequence ID" value="SZX78389.1"/>
    <property type="molecule type" value="Genomic_DNA"/>
</dbReference>
<reference evidence="4 5" key="1">
    <citation type="submission" date="2016-10" db="EMBL/GenBank/DDBJ databases">
        <authorList>
            <person name="Cai Z."/>
        </authorList>
    </citation>
    <scope>NUCLEOTIDE SEQUENCE [LARGE SCALE GENOMIC DNA]</scope>
</reference>
<keyword evidence="5" id="KW-1185">Reference proteome</keyword>
<feature type="compositionally biased region" description="Basic residues" evidence="1">
    <location>
        <begin position="1"/>
        <end position="11"/>
    </location>
</feature>
<feature type="region of interest" description="Disordered" evidence="1">
    <location>
        <begin position="1"/>
        <end position="36"/>
    </location>
</feature>
<feature type="compositionally biased region" description="Gly residues" evidence="1">
    <location>
        <begin position="12"/>
        <end position="36"/>
    </location>
</feature>
<keyword evidence="2" id="KW-1133">Transmembrane helix</keyword>